<evidence type="ECO:0000313" key="2">
    <source>
        <dbReference type="Proteomes" id="UP000257109"/>
    </source>
</evidence>
<evidence type="ECO:0008006" key="3">
    <source>
        <dbReference type="Google" id="ProtNLM"/>
    </source>
</evidence>
<dbReference type="SUPFAM" id="SSF53098">
    <property type="entry name" value="Ribonuclease H-like"/>
    <property type="match status" value="1"/>
</dbReference>
<comment type="caution">
    <text evidence="1">The sequence shown here is derived from an EMBL/GenBank/DDBJ whole genome shotgun (WGS) entry which is preliminary data.</text>
</comment>
<protein>
    <recommendedName>
        <fullName evidence="3">Integrase catalytic domain-containing protein</fullName>
    </recommendedName>
</protein>
<gene>
    <name evidence="1" type="ORF">CR513_12257</name>
</gene>
<feature type="non-terminal residue" evidence="1">
    <location>
        <position position="1"/>
    </location>
</feature>
<accession>A0A371HMQ2</accession>
<dbReference type="GO" id="GO:0003676">
    <property type="term" value="F:nucleic acid binding"/>
    <property type="evidence" value="ECO:0007669"/>
    <property type="project" value="InterPro"/>
</dbReference>
<dbReference type="AlphaFoldDB" id="A0A371HMQ2"/>
<sequence>MQNITYGTILTNGGYAMIKSRTCAFWESESKFGVPKVIISDEESHFYNRTMATLLKKYGVARSHH</sequence>
<name>A0A371HMQ2_MUCPR</name>
<proteinExistence type="predicted"/>
<dbReference type="InterPro" id="IPR036397">
    <property type="entry name" value="RNaseH_sf"/>
</dbReference>
<evidence type="ECO:0000313" key="1">
    <source>
        <dbReference type="EMBL" id="RDY04075.1"/>
    </source>
</evidence>
<dbReference type="InterPro" id="IPR012337">
    <property type="entry name" value="RNaseH-like_sf"/>
</dbReference>
<keyword evidence="2" id="KW-1185">Reference proteome</keyword>
<dbReference type="Gene3D" id="3.30.420.10">
    <property type="entry name" value="Ribonuclease H-like superfamily/Ribonuclease H"/>
    <property type="match status" value="1"/>
</dbReference>
<dbReference type="EMBL" id="QJKJ01002156">
    <property type="protein sequence ID" value="RDY04075.1"/>
    <property type="molecule type" value="Genomic_DNA"/>
</dbReference>
<reference evidence="1" key="1">
    <citation type="submission" date="2018-05" db="EMBL/GenBank/DDBJ databases">
        <title>Draft genome of Mucuna pruriens seed.</title>
        <authorList>
            <person name="Nnadi N.E."/>
            <person name="Vos R."/>
            <person name="Hasami M.H."/>
            <person name="Devisetty U.K."/>
            <person name="Aguiy J.C."/>
        </authorList>
    </citation>
    <scope>NUCLEOTIDE SEQUENCE [LARGE SCALE GENOMIC DNA]</scope>
    <source>
        <strain evidence="1">JCA_2017</strain>
    </source>
</reference>
<organism evidence="1 2">
    <name type="scientific">Mucuna pruriens</name>
    <name type="common">Velvet bean</name>
    <name type="synonym">Dolichos pruriens</name>
    <dbReference type="NCBI Taxonomy" id="157652"/>
    <lineage>
        <taxon>Eukaryota</taxon>
        <taxon>Viridiplantae</taxon>
        <taxon>Streptophyta</taxon>
        <taxon>Embryophyta</taxon>
        <taxon>Tracheophyta</taxon>
        <taxon>Spermatophyta</taxon>
        <taxon>Magnoliopsida</taxon>
        <taxon>eudicotyledons</taxon>
        <taxon>Gunneridae</taxon>
        <taxon>Pentapetalae</taxon>
        <taxon>rosids</taxon>
        <taxon>fabids</taxon>
        <taxon>Fabales</taxon>
        <taxon>Fabaceae</taxon>
        <taxon>Papilionoideae</taxon>
        <taxon>50 kb inversion clade</taxon>
        <taxon>NPAAA clade</taxon>
        <taxon>indigoferoid/millettioid clade</taxon>
        <taxon>Phaseoleae</taxon>
        <taxon>Mucuna</taxon>
    </lineage>
</organism>
<dbReference type="Proteomes" id="UP000257109">
    <property type="component" value="Unassembled WGS sequence"/>
</dbReference>